<name>A0ABW3UPX6_9BACL</name>
<evidence type="ECO:0000259" key="2">
    <source>
        <dbReference type="SMART" id="SM00065"/>
    </source>
</evidence>
<reference evidence="4" key="1">
    <citation type="journal article" date="2019" name="Int. J. Syst. Evol. Microbiol.">
        <title>The Global Catalogue of Microorganisms (GCM) 10K type strain sequencing project: providing services to taxonomists for standard genome sequencing and annotation.</title>
        <authorList>
            <consortium name="The Broad Institute Genomics Platform"/>
            <consortium name="The Broad Institute Genome Sequencing Center for Infectious Disease"/>
            <person name="Wu L."/>
            <person name="Ma J."/>
        </authorList>
    </citation>
    <scope>NUCLEOTIDE SEQUENCE [LARGE SCALE GENOMIC DNA]</scope>
    <source>
        <strain evidence="4">CCUG 53270</strain>
    </source>
</reference>
<dbReference type="PANTHER" id="PTHR33744">
    <property type="entry name" value="CARBOHYDRATE DIACID REGULATOR"/>
    <property type="match status" value="1"/>
</dbReference>
<dbReference type="RefSeq" id="WP_345588846.1">
    <property type="nucleotide sequence ID" value="NZ_BAABJG010000015.1"/>
</dbReference>
<dbReference type="InterPro" id="IPR051448">
    <property type="entry name" value="CdaR-like_regulators"/>
</dbReference>
<keyword evidence="4" id="KW-1185">Reference proteome</keyword>
<dbReference type="Proteomes" id="UP001597180">
    <property type="component" value="Unassembled WGS sequence"/>
</dbReference>
<dbReference type="Gene3D" id="3.30.450.40">
    <property type="match status" value="1"/>
</dbReference>
<dbReference type="SMART" id="SM00065">
    <property type="entry name" value="GAF"/>
    <property type="match status" value="1"/>
</dbReference>
<comment type="caution">
    <text evidence="3">The sequence shown here is derived from an EMBL/GenBank/DDBJ whole genome shotgun (WGS) entry which is preliminary data.</text>
</comment>
<dbReference type="Pfam" id="PF13185">
    <property type="entry name" value="GAF_2"/>
    <property type="match status" value="1"/>
</dbReference>
<dbReference type="InterPro" id="IPR029016">
    <property type="entry name" value="GAF-like_dom_sf"/>
</dbReference>
<comment type="similarity">
    <text evidence="1">Belongs to the CdaR family.</text>
</comment>
<feature type="domain" description="GAF" evidence="2">
    <location>
        <begin position="130"/>
        <end position="285"/>
    </location>
</feature>
<gene>
    <name evidence="3" type="ORF">ACFQ4B_22735</name>
</gene>
<evidence type="ECO:0000256" key="1">
    <source>
        <dbReference type="ARBA" id="ARBA00006754"/>
    </source>
</evidence>
<dbReference type="InterPro" id="IPR041522">
    <property type="entry name" value="CdaR_GGDEF"/>
</dbReference>
<accession>A0ABW3UPX6</accession>
<dbReference type="Pfam" id="PF13556">
    <property type="entry name" value="HTH_30"/>
    <property type="match status" value="1"/>
</dbReference>
<evidence type="ECO:0000313" key="4">
    <source>
        <dbReference type="Proteomes" id="UP001597180"/>
    </source>
</evidence>
<dbReference type="Pfam" id="PF17853">
    <property type="entry name" value="GGDEF_2"/>
    <property type="match status" value="1"/>
</dbReference>
<dbReference type="PANTHER" id="PTHR33744:SF1">
    <property type="entry name" value="DNA-BINDING TRANSCRIPTIONAL ACTIVATOR ADER"/>
    <property type="match status" value="1"/>
</dbReference>
<organism evidence="3 4">
    <name type="scientific">Paenibacillus vulneris</name>
    <dbReference type="NCBI Taxonomy" id="1133364"/>
    <lineage>
        <taxon>Bacteria</taxon>
        <taxon>Bacillati</taxon>
        <taxon>Bacillota</taxon>
        <taxon>Bacilli</taxon>
        <taxon>Bacillales</taxon>
        <taxon>Paenibacillaceae</taxon>
        <taxon>Paenibacillus</taxon>
    </lineage>
</organism>
<dbReference type="Gene3D" id="1.10.10.2840">
    <property type="entry name" value="PucR C-terminal helix-turn-helix domain"/>
    <property type="match status" value="1"/>
</dbReference>
<dbReference type="InterPro" id="IPR003018">
    <property type="entry name" value="GAF"/>
</dbReference>
<dbReference type="InterPro" id="IPR025736">
    <property type="entry name" value="PucR_C-HTH_dom"/>
</dbReference>
<sequence length="693" mass="79674">MKYLTSLESFIFHKLSRIAYQVWYGQHNALDLVLSGDKELEMQTHPFPVSKEQQYQFTYQPDISYMNITFEDELQMVVYFSNSDTRLDELELQQLYLLCRDFHHQMLLTTKDLELDKMIEGIGALTSTLDLNKLLQQIIRSALTVISAGDAGIFRLYDSQSSLLNPLAAIGFDDSIAQYKTRSGEAISGKVFSDGIPRIYHSRQEMEADYTNISSQNANFVQTSEKANALIIVPVSSGDTRIGTLTLLQFHKKRNFTHRDIKLLQGFASQVAIAIHNAKLYEETHLRLQQVTALSKKLEDNNLLLQKRINVHDTLTQLSLKNKGIQKMIHEINLILGMPVAYIDFLDNAIYKEHESKVPVSFDMISELFANQQQLSPLSIKIMNQDYFLYPITVGKVLLGCILVTVSHPLSPMDIITVEQSGSVLALEIVKKISVTELQYKKADDFFNQILNMQNHEQIIAKGRQFNLTFSSYSFIVICEIPELTEPYEVEAKIQRFISRLNKELVQVNKLIYGDYNKVKFLVSVHDPAEVDKTIHLISTVIKEWEKTDQLLLRGGIGSAYQDLEDISKSYNEANKTVAFARSKNNYGLMRYEEIGINRFFLNQPIQEIEKYINEIFAPLRTDKNQSKELEKTLMLYISLNQSAVETARKLHIHVNSFYQRMKRIEELLDLSLDDPEDMLKIQLACHLKNTFV</sequence>
<dbReference type="EMBL" id="JBHTLU010000031">
    <property type="protein sequence ID" value="MFD1222938.1"/>
    <property type="molecule type" value="Genomic_DNA"/>
</dbReference>
<dbReference type="SUPFAM" id="SSF55781">
    <property type="entry name" value="GAF domain-like"/>
    <property type="match status" value="1"/>
</dbReference>
<evidence type="ECO:0000313" key="3">
    <source>
        <dbReference type="EMBL" id="MFD1222938.1"/>
    </source>
</evidence>
<proteinExistence type="inferred from homology"/>
<protein>
    <submittedName>
        <fullName evidence="3">Helix-turn-helix domain-containing protein</fullName>
    </submittedName>
</protein>
<dbReference type="InterPro" id="IPR042070">
    <property type="entry name" value="PucR_C-HTH_sf"/>
</dbReference>